<protein>
    <recommendedName>
        <fullName evidence="5">Saccharopine dehydrogenase</fullName>
    </recommendedName>
</protein>
<reference evidence="4" key="1">
    <citation type="submission" date="2018-06" db="EMBL/GenBank/DDBJ databases">
        <authorList>
            <person name="Zhirakovskaya E."/>
        </authorList>
    </citation>
    <scope>NUCLEOTIDE SEQUENCE</scope>
</reference>
<dbReference type="Gene3D" id="3.30.360.10">
    <property type="entry name" value="Dihydrodipicolinate Reductase, domain 2"/>
    <property type="match status" value="1"/>
</dbReference>
<evidence type="ECO:0000313" key="4">
    <source>
        <dbReference type="EMBL" id="VAW30507.1"/>
    </source>
</evidence>
<dbReference type="EMBL" id="UOET01000528">
    <property type="protein sequence ID" value="VAW30507.1"/>
    <property type="molecule type" value="Genomic_DNA"/>
</dbReference>
<dbReference type="Gene3D" id="3.40.50.720">
    <property type="entry name" value="NAD(P)-binding Rossmann-like Domain"/>
    <property type="match status" value="1"/>
</dbReference>
<dbReference type="InterPro" id="IPR036291">
    <property type="entry name" value="NAD(P)-bd_dom_sf"/>
</dbReference>
<dbReference type="SUPFAM" id="SSF55347">
    <property type="entry name" value="Glyceraldehyde-3-phosphate dehydrogenase-like, C-terminal domain"/>
    <property type="match status" value="1"/>
</dbReference>
<dbReference type="InterPro" id="IPR005097">
    <property type="entry name" value="Sacchrp_dh_NADP-bd"/>
</dbReference>
<dbReference type="PANTHER" id="PTHR11133">
    <property type="entry name" value="SACCHAROPINE DEHYDROGENASE"/>
    <property type="match status" value="1"/>
</dbReference>
<name>A0A3B0UYF7_9ZZZZ</name>
<dbReference type="Pfam" id="PF03435">
    <property type="entry name" value="Sacchrp_dh_NADP"/>
    <property type="match status" value="1"/>
</dbReference>
<dbReference type="Pfam" id="PF16653">
    <property type="entry name" value="Sacchrp_dh_C"/>
    <property type="match status" value="1"/>
</dbReference>
<evidence type="ECO:0000256" key="1">
    <source>
        <dbReference type="ARBA" id="ARBA00023002"/>
    </source>
</evidence>
<evidence type="ECO:0000259" key="2">
    <source>
        <dbReference type="Pfam" id="PF03435"/>
    </source>
</evidence>
<sequence length="379" mass="42382">MKTKIIVLGAGLIGKPLAIDLVKDANFEVTIADKSWRQLETISEVELGKKHLDLRDTYELKRFLQPFDLVVNAVPGFMGYNTLKTVIEAGKDCVDIAFYPEDVFGLSELAKAKVVRVISDMGVAPGMSNLLAGFAASKMDEVDKIDIFVGGLPVERKPPWEYKAVFSPSDVIEEYTRPARLVENGKIVTKQPLTEIELLEFEDVGTLEAFNSDGLRSLMFTLKAKDMREKTLRYPGYAEKIKFLAGNGFFDTKKIDFNGQTISPLEMTSKLLFKQWKLEEGEEDLTVMKVVVEGKKAGKSLRYVFDLFDRYDAKTKTHSMARTTAYAASQAVRLMVSGLHTQKGIVVPEQMGENDKIVDFMLSGLAERGVIYKTTVDEV</sequence>
<dbReference type="InterPro" id="IPR032095">
    <property type="entry name" value="Sacchrp_dh-like_C"/>
</dbReference>
<proteinExistence type="predicted"/>
<feature type="domain" description="Saccharopine dehydrogenase-like C-terminal" evidence="3">
    <location>
        <begin position="122"/>
        <end position="370"/>
    </location>
</feature>
<organism evidence="4">
    <name type="scientific">hydrothermal vent metagenome</name>
    <dbReference type="NCBI Taxonomy" id="652676"/>
    <lineage>
        <taxon>unclassified sequences</taxon>
        <taxon>metagenomes</taxon>
        <taxon>ecological metagenomes</taxon>
    </lineage>
</organism>
<feature type="domain" description="Saccharopine dehydrogenase NADP binding" evidence="2">
    <location>
        <begin position="5"/>
        <end position="114"/>
    </location>
</feature>
<dbReference type="PANTHER" id="PTHR11133:SF22">
    <property type="entry name" value="ALPHA-AMINOADIPIC SEMIALDEHYDE SYNTHASE, MITOCHONDRIAL"/>
    <property type="match status" value="1"/>
</dbReference>
<keyword evidence="1" id="KW-0560">Oxidoreductase</keyword>
<evidence type="ECO:0008006" key="5">
    <source>
        <dbReference type="Google" id="ProtNLM"/>
    </source>
</evidence>
<dbReference type="InterPro" id="IPR051168">
    <property type="entry name" value="AASS"/>
</dbReference>
<evidence type="ECO:0000259" key="3">
    <source>
        <dbReference type="Pfam" id="PF16653"/>
    </source>
</evidence>
<accession>A0A3B0UYF7</accession>
<dbReference type="AlphaFoldDB" id="A0A3B0UYF7"/>
<dbReference type="SUPFAM" id="SSF51735">
    <property type="entry name" value="NAD(P)-binding Rossmann-fold domains"/>
    <property type="match status" value="1"/>
</dbReference>
<gene>
    <name evidence="4" type="ORF">MNBD_BACTEROID07-1454</name>
</gene>
<dbReference type="GO" id="GO:0016491">
    <property type="term" value="F:oxidoreductase activity"/>
    <property type="evidence" value="ECO:0007669"/>
    <property type="project" value="UniProtKB-KW"/>
</dbReference>